<evidence type="ECO:0000256" key="1">
    <source>
        <dbReference type="ARBA" id="ARBA00002267"/>
    </source>
</evidence>
<dbReference type="GO" id="GO:0106050">
    <property type="term" value="F:tRNA 2'-O-methyltransferase activity"/>
    <property type="evidence" value="ECO:0007669"/>
    <property type="project" value="UniProtKB-UniRule"/>
</dbReference>
<evidence type="ECO:0000256" key="5">
    <source>
        <dbReference type="ARBA" id="ARBA00022603"/>
    </source>
</evidence>
<evidence type="ECO:0000256" key="7">
    <source>
        <dbReference type="ARBA" id="ARBA00022691"/>
    </source>
</evidence>
<keyword evidence="7 15" id="KW-0949">S-adenosyl-L-methionine</keyword>
<evidence type="ECO:0000256" key="3">
    <source>
        <dbReference type="ARBA" id="ARBA00012810"/>
    </source>
</evidence>
<reference evidence="18 19" key="1">
    <citation type="journal article" date="2018" name="MBio">
        <title>Comparative Genomics Reveals the Core Gene Toolbox for the Fungus-Insect Symbiosis.</title>
        <authorList>
            <person name="Wang Y."/>
            <person name="Stata M."/>
            <person name="Wang W."/>
            <person name="Stajich J.E."/>
            <person name="White M.M."/>
            <person name="Moncalvo J.M."/>
        </authorList>
    </citation>
    <scope>NUCLEOTIDE SEQUENCE [LARGE SCALE GENOMIC DNA]</scope>
    <source>
        <strain evidence="18 19">AUS-77-4</strain>
    </source>
</reference>
<feature type="compositionally biased region" description="Basic and acidic residues" evidence="16">
    <location>
        <begin position="386"/>
        <end position="401"/>
    </location>
</feature>
<keyword evidence="9 15" id="KW-0479">Metal-binding</keyword>
<evidence type="ECO:0000256" key="8">
    <source>
        <dbReference type="ARBA" id="ARBA00022694"/>
    </source>
</evidence>
<dbReference type="EC" id="2.1.1.225" evidence="3 15"/>
<feature type="domain" description="CHHC U11-48K-type" evidence="17">
    <location>
        <begin position="78"/>
        <end position="105"/>
    </location>
</feature>
<feature type="compositionally biased region" description="Polar residues" evidence="16">
    <location>
        <begin position="1"/>
        <end position="13"/>
    </location>
</feature>
<evidence type="ECO:0000256" key="9">
    <source>
        <dbReference type="ARBA" id="ARBA00022723"/>
    </source>
</evidence>
<accession>A0A2T9YHH6</accession>
<comment type="caution">
    <text evidence="18">The sequence shown here is derived from an EMBL/GenBank/DDBJ whole genome shotgun (WGS) entry which is preliminary data.</text>
</comment>
<dbReference type="Proteomes" id="UP000245699">
    <property type="component" value="Unassembled WGS sequence"/>
</dbReference>
<evidence type="ECO:0000256" key="15">
    <source>
        <dbReference type="RuleBase" id="RU367103"/>
    </source>
</evidence>
<name>A0A2T9YHH6_9FUNG</name>
<comment type="catalytic activity">
    <reaction evidence="12 15">
        <text>cytidine(4) in tRNA(Pro) + S-adenosyl-L-methionine = 2'-O-methylcytidine(4) in tRNA(Pro) + S-adenosyl-L-homocysteine + H(+)</text>
        <dbReference type="Rhea" id="RHEA:32767"/>
        <dbReference type="Rhea" id="RHEA-COMP:10397"/>
        <dbReference type="Rhea" id="RHEA-COMP:10398"/>
        <dbReference type="ChEBI" id="CHEBI:15378"/>
        <dbReference type="ChEBI" id="CHEBI:57856"/>
        <dbReference type="ChEBI" id="CHEBI:59789"/>
        <dbReference type="ChEBI" id="CHEBI:74495"/>
        <dbReference type="ChEBI" id="CHEBI:82748"/>
        <dbReference type="EC" id="2.1.1.225"/>
    </reaction>
</comment>
<dbReference type="EMBL" id="MBFT01000399">
    <property type="protein sequence ID" value="PVU91765.1"/>
    <property type="molecule type" value="Genomic_DNA"/>
</dbReference>
<feature type="region of interest" description="Disordered" evidence="16">
    <location>
        <begin position="383"/>
        <end position="408"/>
    </location>
</feature>
<comment type="function">
    <text evidence="1 15">tRNA methylase which 2'-O-methylates cytidine(4) in tRNA(Pro) and tRNA(Gly)(GCC), and adenosine(4) in tRNA(His).</text>
</comment>
<keyword evidence="10 15" id="KW-0863">Zinc-finger</keyword>
<proteinExistence type="inferred from homology"/>
<sequence>MDNNNHLQDVQLNDRSKKHKKKDKKKDGEIKCHFYVTIKKRYCKLIPKAGNLYCGEHSVFEENSTTLDQDPKKAKGIRVPCPYDTSHTVDLNKLEVHMKNKCNSRPKELKSSYFKRDANMSVKEPELLDIEPNYPNTSETKEALEKIKQDIMTEDGWSSGNARLSVDPGELRYTNKKSVLYGDLNAILNHKENVDETKETLENNENIGEKPSKKIKLDQINSDTRDNKNESLSEKLLLNDSEIEKLFETIKSAVSKEISHLKENTDTNTMKCNTSILETDSKEDKNNILHNIDDAFSVKILSHHVIDGHKEVKTNIKHIAQHSSLVGHLSENNLLSSEYRYIEFGAGKGELSRCVYEALGSEAEKTKFVLIDRKNFRNKWKGLNDQVKDSPKEKQTKETKNDSNIIPHDGFQRNTSRIQIDIRDLDISGLPELKKPAIQVINDSKIGNPIDSDTNLYPIVAYSKHLCGAATDLALRSLENYQKNGGKVVGIVFALCCHHVCKYSMYSNQRYLSKYLLDLSDGSNDLSTQSAPALWSPKIRKSVIIVSRLSSWAVCGWSTSKNNQDEGQNRTKKVLSDIKIGNNSLQNKNIEQKILVGRYCKRFFDLGRLEFTKNNLGFANSNLVVYTTPDISPENLALVAVSQDIKIE</sequence>
<dbReference type="STRING" id="61424.A0A2T9YHH6"/>
<evidence type="ECO:0000313" key="19">
    <source>
        <dbReference type="Proteomes" id="UP000245699"/>
    </source>
</evidence>
<dbReference type="InterPro" id="IPR021721">
    <property type="entry name" value="Znf_CCCH-type_TRM13"/>
</dbReference>
<evidence type="ECO:0000256" key="14">
    <source>
        <dbReference type="ARBA" id="ARBA00049393"/>
    </source>
</evidence>
<dbReference type="Pfam" id="PF05253">
    <property type="entry name" value="zf-U11-48K"/>
    <property type="match status" value="1"/>
</dbReference>
<evidence type="ECO:0000256" key="2">
    <source>
        <dbReference type="ARBA" id="ARBA00005265"/>
    </source>
</evidence>
<keyword evidence="19" id="KW-1185">Reference proteome</keyword>
<evidence type="ECO:0000256" key="11">
    <source>
        <dbReference type="ARBA" id="ARBA00022833"/>
    </source>
</evidence>
<dbReference type="GO" id="GO:0030488">
    <property type="term" value="P:tRNA methylation"/>
    <property type="evidence" value="ECO:0007669"/>
    <property type="project" value="InterPro"/>
</dbReference>
<comment type="catalytic activity">
    <reaction evidence="14 15">
        <text>adenosine(4) in tRNA(His) + S-adenosyl-L-methionine = 2'-O-methyladenosine(4) in tRNA(His) + S-adenosyl-L-homocysteine + H(+)</text>
        <dbReference type="Rhea" id="RHEA:43196"/>
        <dbReference type="Rhea" id="RHEA-COMP:10401"/>
        <dbReference type="Rhea" id="RHEA-COMP:10402"/>
        <dbReference type="ChEBI" id="CHEBI:15378"/>
        <dbReference type="ChEBI" id="CHEBI:57856"/>
        <dbReference type="ChEBI" id="CHEBI:59789"/>
        <dbReference type="ChEBI" id="CHEBI:74411"/>
        <dbReference type="ChEBI" id="CHEBI:74477"/>
        <dbReference type="EC" id="2.1.1.225"/>
    </reaction>
</comment>
<feature type="region of interest" description="Disordered" evidence="16">
    <location>
        <begin position="197"/>
        <end position="230"/>
    </location>
</feature>
<feature type="region of interest" description="Disordered" evidence="16">
    <location>
        <begin position="1"/>
        <end position="24"/>
    </location>
</feature>
<evidence type="ECO:0000259" key="17">
    <source>
        <dbReference type="PROSITE" id="PS51800"/>
    </source>
</evidence>
<keyword evidence="5 15" id="KW-0489">Methyltransferase</keyword>
<evidence type="ECO:0000256" key="13">
    <source>
        <dbReference type="ARBA" id="ARBA00048635"/>
    </source>
</evidence>
<keyword evidence="11 15" id="KW-0862">Zinc</keyword>
<evidence type="ECO:0000256" key="6">
    <source>
        <dbReference type="ARBA" id="ARBA00022679"/>
    </source>
</evidence>
<dbReference type="OrthoDB" id="258806at2759"/>
<evidence type="ECO:0000256" key="16">
    <source>
        <dbReference type="SAM" id="MobiDB-lite"/>
    </source>
</evidence>
<evidence type="ECO:0000313" key="18">
    <source>
        <dbReference type="EMBL" id="PVU91765.1"/>
    </source>
</evidence>
<dbReference type="PANTHER" id="PTHR12998:SF0">
    <property type="entry name" value="TRNA:M(4)X MODIFICATION ENZYME TRM13 HOMOLOG"/>
    <property type="match status" value="1"/>
</dbReference>
<dbReference type="AlphaFoldDB" id="A0A2T9YHH6"/>
<comment type="similarity">
    <text evidence="2 15">Belongs to the methyltransferase TRM13 family.</text>
</comment>
<evidence type="ECO:0000256" key="12">
    <source>
        <dbReference type="ARBA" id="ARBA00048165"/>
    </source>
</evidence>
<protein>
    <recommendedName>
        <fullName evidence="4 15">tRNA:m(4)X modification enzyme TRM13</fullName>
        <ecNumber evidence="3 15">2.1.1.225</ecNumber>
    </recommendedName>
</protein>
<dbReference type="Pfam" id="PF05206">
    <property type="entry name" value="TRM13"/>
    <property type="match status" value="1"/>
</dbReference>
<dbReference type="InterPro" id="IPR007871">
    <property type="entry name" value="Methyltransferase_TRM13"/>
</dbReference>
<dbReference type="PANTHER" id="PTHR12998">
    <property type="entry name" value="TRNA:M(4)X MODIFICATION ENZYME TRM13 HOMOLOG"/>
    <property type="match status" value="1"/>
</dbReference>
<organism evidence="18 19">
    <name type="scientific">Furculomyces boomerangus</name>
    <dbReference type="NCBI Taxonomy" id="61424"/>
    <lineage>
        <taxon>Eukaryota</taxon>
        <taxon>Fungi</taxon>
        <taxon>Fungi incertae sedis</taxon>
        <taxon>Zoopagomycota</taxon>
        <taxon>Kickxellomycotina</taxon>
        <taxon>Harpellomycetes</taxon>
        <taxon>Harpellales</taxon>
        <taxon>Harpellaceae</taxon>
        <taxon>Furculomyces</taxon>
    </lineage>
</organism>
<dbReference type="Pfam" id="PF11722">
    <property type="entry name" value="zf-TRM13_CCCH"/>
    <property type="match status" value="1"/>
</dbReference>
<keyword evidence="6 15" id="KW-0808">Transferase</keyword>
<evidence type="ECO:0000256" key="10">
    <source>
        <dbReference type="ARBA" id="ARBA00022771"/>
    </source>
</evidence>
<gene>
    <name evidence="18" type="ORF">BB559_003990</name>
</gene>
<evidence type="ECO:0000256" key="4">
    <source>
        <dbReference type="ARBA" id="ARBA00015883"/>
    </source>
</evidence>
<dbReference type="PROSITE" id="PS51800">
    <property type="entry name" value="ZF_CHHC_U11_48K"/>
    <property type="match status" value="1"/>
</dbReference>
<dbReference type="InterPro" id="IPR022776">
    <property type="entry name" value="TRM13/UPF0224_CHHC_Znf_dom"/>
</dbReference>
<dbReference type="InterPro" id="IPR039044">
    <property type="entry name" value="Trm13"/>
</dbReference>
<keyword evidence="8 15" id="KW-0819">tRNA processing</keyword>
<dbReference type="GO" id="GO:0008270">
    <property type="term" value="F:zinc ion binding"/>
    <property type="evidence" value="ECO:0007669"/>
    <property type="project" value="UniProtKB-KW"/>
</dbReference>
<comment type="catalytic activity">
    <reaction evidence="13 15">
        <text>cytidine(4) in tRNA(Gly)(GCC) + S-adenosyl-L-methionine = 2'-O-methylcytidine(4) in tRNA(Gly)(GCC) + S-adenosyl-L-homocysteine + H(+)</text>
        <dbReference type="Rhea" id="RHEA:43192"/>
        <dbReference type="Rhea" id="RHEA-COMP:10399"/>
        <dbReference type="Rhea" id="RHEA-COMP:10400"/>
        <dbReference type="ChEBI" id="CHEBI:15378"/>
        <dbReference type="ChEBI" id="CHEBI:57856"/>
        <dbReference type="ChEBI" id="CHEBI:59789"/>
        <dbReference type="ChEBI" id="CHEBI:74495"/>
        <dbReference type="ChEBI" id="CHEBI:82748"/>
        <dbReference type="EC" id="2.1.1.225"/>
    </reaction>
</comment>